<evidence type="ECO:0000313" key="2">
    <source>
        <dbReference type="Proteomes" id="UP000887561"/>
    </source>
</evidence>
<feature type="compositionally biased region" description="Polar residues" evidence="1">
    <location>
        <begin position="21"/>
        <end position="32"/>
    </location>
</feature>
<dbReference type="AlphaFoldDB" id="A0A915M1X5"/>
<accession>A0A915M1X5</accession>
<evidence type="ECO:0000313" key="3">
    <source>
        <dbReference type="WBParaSite" id="scaffold24171_cov147.g20228"/>
    </source>
</evidence>
<protein>
    <submittedName>
        <fullName evidence="3">Uncharacterized protein</fullName>
    </submittedName>
</protein>
<sequence length="97" mass="10839">MGTVRFQSDFDGSGGHRKRYSSASRLTKGTQSEEIVYNATGTDPLKAPERGTQIDKEYLLWNRSAANSLRISSNLVDLVLNELDNISAELPLFKVYE</sequence>
<keyword evidence="2" id="KW-1185">Reference proteome</keyword>
<reference evidence="3" key="1">
    <citation type="submission" date="2022-11" db="UniProtKB">
        <authorList>
            <consortium name="WormBaseParasite"/>
        </authorList>
    </citation>
    <scope>IDENTIFICATION</scope>
</reference>
<name>A0A915M1X5_MELJA</name>
<feature type="region of interest" description="Disordered" evidence="1">
    <location>
        <begin position="1"/>
        <end position="32"/>
    </location>
</feature>
<dbReference type="WBParaSite" id="scaffold24171_cov147.g20228">
    <property type="protein sequence ID" value="scaffold24171_cov147.g20228"/>
    <property type="gene ID" value="scaffold24171_cov147.g20228"/>
</dbReference>
<evidence type="ECO:0000256" key="1">
    <source>
        <dbReference type="SAM" id="MobiDB-lite"/>
    </source>
</evidence>
<organism evidence="2 3">
    <name type="scientific">Meloidogyne javanica</name>
    <name type="common">Root-knot nematode worm</name>
    <dbReference type="NCBI Taxonomy" id="6303"/>
    <lineage>
        <taxon>Eukaryota</taxon>
        <taxon>Metazoa</taxon>
        <taxon>Ecdysozoa</taxon>
        <taxon>Nematoda</taxon>
        <taxon>Chromadorea</taxon>
        <taxon>Rhabditida</taxon>
        <taxon>Tylenchina</taxon>
        <taxon>Tylenchomorpha</taxon>
        <taxon>Tylenchoidea</taxon>
        <taxon>Meloidogynidae</taxon>
        <taxon>Meloidogyninae</taxon>
        <taxon>Meloidogyne</taxon>
        <taxon>Meloidogyne incognita group</taxon>
    </lineage>
</organism>
<proteinExistence type="predicted"/>
<dbReference type="Proteomes" id="UP000887561">
    <property type="component" value="Unplaced"/>
</dbReference>